<dbReference type="InterPro" id="IPR005545">
    <property type="entry name" value="YCII"/>
</dbReference>
<dbReference type="Proteomes" id="UP000007257">
    <property type="component" value="Chromosome"/>
</dbReference>
<dbReference type="InterPro" id="IPR011008">
    <property type="entry name" value="Dimeric_a/b-barrel"/>
</dbReference>
<gene>
    <name evidence="3" type="ordered locus">Rahaq_1639</name>
</gene>
<dbReference type="RefSeq" id="WP_013574961.1">
    <property type="nucleotide sequence ID" value="NC_015061.1"/>
</dbReference>
<evidence type="ECO:0000313" key="3">
    <source>
        <dbReference type="EMBL" id="ADW73259.1"/>
    </source>
</evidence>
<proteinExistence type="inferred from homology"/>
<dbReference type="PANTHER" id="PTHR37828:SF1">
    <property type="entry name" value="YCII-RELATED DOMAIN-CONTAINING PROTEIN"/>
    <property type="match status" value="1"/>
</dbReference>
<dbReference type="SUPFAM" id="SSF54909">
    <property type="entry name" value="Dimeric alpha+beta barrel"/>
    <property type="match status" value="1"/>
</dbReference>
<feature type="domain" description="YCII-related" evidence="2">
    <location>
        <begin position="16"/>
        <end position="83"/>
    </location>
</feature>
<accession>A0A0H3F8N3</accession>
<dbReference type="KEGG" id="rah:Rahaq_1639"/>
<evidence type="ECO:0000313" key="4">
    <source>
        <dbReference type="Proteomes" id="UP000007257"/>
    </source>
</evidence>
<dbReference type="Gene3D" id="3.30.70.1060">
    <property type="entry name" value="Dimeric alpha+beta barrel"/>
    <property type="match status" value="1"/>
</dbReference>
<dbReference type="eggNOG" id="COG2350">
    <property type="taxonomic scope" value="Bacteria"/>
</dbReference>
<reference evidence="4" key="1">
    <citation type="submission" date="2011-01" db="EMBL/GenBank/DDBJ databases">
        <title>Complete sequence of chromosome of Rahnella sp. Y9602.</title>
        <authorList>
            <consortium name="US DOE Joint Genome Institute"/>
            <person name="Lucas S."/>
            <person name="Copeland A."/>
            <person name="Lapidus A."/>
            <person name="Cheng J.-F."/>
            <person name="Goodwin L."/>
            <person name="Pitluck S."/>
            <person name="Lu M."/>
            <person name="Detter J.C."/>
            <person name="Han C."/>
            <person name="Tapia R."/>
            <person name="Land M."/>
            <person name="Hauser L."/>
            <person name="Kyrpides N."/>
            <person name="Ivanova N."/>
            <person name="Ovchinnikova G."/>
            <person name="Pagani I."/>
            <person name="Sobecky P.A."/>
            <person name="Martinez R.J."/>
            <person name="Woyke T."/>
        </authorList>
    </citation>
    <scope>NUCLEOTIDE SEQUENCE [LARGE SCALE GENOMIC DNA]</scope>
    <source>
        <strain evidence="4">Y9602</strain>
    </source>
</reference>
<evidence type="ECO:0000259" key="2">
    <source>
        <dbReference type="Pfam" id="PF03795"/>
    </source>
</evidence>
<organism evidence="3 4">
    <name type="scientific">Rahnella sp. (strain Y9602)</name>
    <dbReference type="NCBI Taxonomy" id="2703885"/>
    <lineage>
        <taxon>Bacteria</taxon>
        <taxon>Pseudomonadati</taxon>
        <taxon>Pseudomonadota</taxon>
        <taxon>Gammaproteobacteria</taxon>
        <taxon>Enterobacterales</taxon>
        <taxon>Yersiniaceae</taxon>
        <taxon>Rahnella</taxon>
    </lineage>
</organism>
<reference evidence="3 4" key="2">
    <citation type="journal article" date="2012" name="J. Bacteriol.">
        <title>Complete Genome Sequence of Rahnella sp. Strain Y9602, a Gammaproteobacterium Isolate from Metal- and Radionuclide-Contaminated Soil.</title>
        <authorList>
            <person name="Martinez R.J."/>
            <person name="Bruce D."/>
            <person name="Detter C."/>
            <person name="Goodwin L.A."/>
            <person name="Han J."/>
            <person name="Han C.S."/>
            <person name="Held B."/>
            <person name="Land M.L."/>
            <person name="Mikhailova N."/>
            <person name="Nolan M."/>
            <person name="Pennacchio L."/>
            <person name="Pitluck S."/>
            <person name="Tapia R."/>
            <person name="Woyke T."/>
            <person name="Sobecky P.A."/>
        </authorList>
    </citation>
    <scope>NUCLEOTIDE SEQUENCE [LARGE SCALE GENOMIC DNA]</scope>
    <source>
        <strain evidence="3 4">Y9602</strain>
    </source>
</reference>
<name>A0A0H3F8N3_RAHSY</name>
<protein>
    <submittedName>
        <fullName evidence="3">YCII-related protein</fullName>
    </submittedName>
</protein>
<dbReference type="HOGENOM" id="CLU_110355_6_1_6"/>
<dbReference type="GeneID" id="95417681"/>
<sequence length="92" mass="10677">MYLINITVNGDITAVQHEALFTRHVSWFQQYFNAGKFVLIGPYSDRERAGVIIAQTESREELDAILSEDAYHPNLAEYEIREFIPKMVGNWQ</sequence>
<dbReference type="Pfam" id="PF03795">
    <property type="entry name" value="YCII"/>
    <property type="match status" value="1"/>
</dbReference>
<comment type="similarity">
    <text evidence="1">Belongs to the YciI family.</text>
</comment>
<dbReference type="AlphaFoldDB" id="A0A0H3F8N3"/>
<evidence type="ECO:0000256" key="1">
    <source>
        <dbReference type="ARBA" id="ARBA00007689"/>
    </source>
</evidence>
<dbReference type="PANTHER" id="PTHR37828">
    <property type="entry name" value="GSR2449 PROTEIN"/>
    <property type="match status" value="1"/>
</dbReference>
<dbReference type="OrthoDB" id="9814407at2"/>
<dbReference type="EMBL" id="CP002505">
    <property type="protein sequence ID" value="ADW73259.1"/>
    <property type="molecule type" value="Genomic_DNA"/>
</dbReference>